<dbReference type="AlphaFoldDB" id="A0A4Q7P4K1"/>
<dbReference type="Gene3D" id="1.10.10.60">
    <property type="entry name" value="Homeodomain-like"/>
    <property type="match status" value="2"/>
</dbReference>
<sequence length="291" mass="34299">MHYLDYNEQKKHGTDEFPVEYYFVTEKHPRYNMPFHWHREVEMIRIISGYLTIYLDDEEITAGKGDILFINEGVVHGGIPDNCIYECVVLDSRILLTQLNICRKYIGLMFSHKISINSLFPKDNEQLQRTAFSLFDTLKNNEDVNSYTENEMIITGKIFEIFGTLFRDHIYQKTMDIRQSGTKKISLIKPVLEYIDQNYDQMISLQKLAKLSGMTPKYFCHYFYTVIHRTPIDYLNYYRIERACSLLYTSDLSVTEIGFQCGFNDSSYFIKTFKKYKGITPKQYLGKDGDT</sequence>
<dbReference type="InterPro" id="IPR011051">
    <property type="entry name" value="RmlC_Cupin_sf"/>
</dbReference>
<comment type="caution">
    <text evidence="5">The sequence shown here is derived from an EMBL/GenBank/DDBJ whole genome shotgun (WGS) entry which is preliminary data.</text>
</comment>
<dbReference type="InterPro" id="IPR018062">
    <property type="entry name" value="HTH_AraC-typ_CS"/>
</dbReference>
<dbReference type="InterPro" id="IPR009057">
    <property type="entry name" value="Homeodomain-like_sf"/>
</dbReference>
<evidence type="ECO:0000259" key="4">
    <source>
        <dbReference type="PROSITE" id="PS01124"/>
    </source>
</evidence>
<dbReference type="PROSITE" id="PS00041">
    <property type="entry name" value="HTH_ARAC_FAMILY_1"/>
    <property type="match status" value="1"/>
</dbReference>
<organism evidence="5 6">
    <name type="scientific">Cuneatibacter caecimuris</name>
    <dbReference type="NCBI Taxonomy" id="1796618"/>
    <lineage>
        <taxon>Bacteria</taxon>
        <taxon>Bacillati</taxon>
        <taxon>Bacillota</taxon>
        <taxon>Clostridia</taxon>
        <taxon>Lachnospirales</taxon>
        <taxon>Lachnospiraceae</taxon>
        <taxon>Cuneatibacter</taxon>
    </lineage>
</organism>
<dbReference type="PROSITE" id="PS01124">
    <property type="entry name" value="HTH_ARAC_FAMILY_2"/>
    <property type="match status" value="1"/>
</dbReference>
<evidence type="ECO:0000313" key="5">
    <source>
        <dbReference type="EMBL" id="RZS94370.1"/>
    </source>
</evidence>
<dbReference type="RefSeq" id="WP_130435486.1">
    <property type="nucleotide sequence ID" value="NZ_SGXF01000004.1"/>
</dbReference>
<evidence type="ECO:0000256" key="2">
    <source>
        <dbReference type="ARBA" id="ARBA00023125"/>
    </source>
</evidence>
<dbReference type="OrthoDB" id="9791615at2"/>
<feature type="domain" description="HTH araC/xylS-type" evidence="4">
    <location>
        <begin position="189"/>
        <end position="287"/>
    </location>
</feature>
<accession>A0A4Q7P4K1</accession>
<dbReference type="EMBL" id="SGXF01000004">
    <property type="protein sequence ID" value="RZS94370.1"/>
    <property type="molecule type" value="Genomic_DNA"/>
</dbReference>
<dbReference type="GO" id="GO:0003700">
    <property type="term" value="F:DNA-binding transcription factor activity"/>
    <property type="evidence" value="ECO:0007669"/>
    <property type="project" value="InterPro"/>
</dbReference>
<keyword evidence="1" id="KW-0805">Transcription regulation</keyword>
<evidence type="ECO:0000256" key="1">
    <source>
        <dbReference type="ARBA" id="ARBA00023015"/>
    </source>
</evidence>
<evidence type="ECO:0000256" key="3">
    <source>
        <dbReference type="ARBA" id="ARBA00023163"/>
    </source>
</evidence>
<dbReference type="Proteomes" id="UP000292927">
    <property type="component" value="Unassembled WGS sequence"/>
</dbReference>
<dbReference type="InterPro" id="IPR003313">
    <property type="entry name" value="AraC-bd"/>
</dbReference>
<keyword evidence="6" id="KW-1185">Reference proteome</keyword>
<gene>
    <name evidence="5" type="ORF">EV209_2212</name>
</gene>
<dbReference type="SMART" id="SM00342">
    <property type="entry name" value="HTH_ARAC"/>
    <property type="match status" value="1"/>
</dbReference>
<dbReference type="PANTHER" id="PTHR43280:SF28">
    <property type="entry name" value="HTH-TYPE TRANSCRIPTIONAL ACTIVATOR RHAS"/>
    <property type="match status" value="1"/>
</dbReference>
<dbReference type="Pfam" id="PF02311">
    <property type="entry name" value="AraC_binding"/>
    <property type="match status" value="1"/>
</dbReference>
<dbReference type="PANTHER" id="PTHR43280">
    <property type="entry name" value="ARAC-FAMILY TRANSCRIPTIONAL REGULATOR"/>
    <property type="match status" value="1"/>
</dbReference>
<name>A0A4Q7P4K1_9FIRM</name>
<evidence type="ECO:0000313" key="6">
    <source>
        <dbReference type="Proteomes" id="UP000292927"/>
    </source>
</evidence>
<keyword evidence="3" id="KW-0804">Transcription</keyword>
<dbReference type="GO" id="GO:0043565">
    <property type="term" value="F:sequence-specific DNA binding"/>
    <property type="evidence" value="ECO:0007669"/>
    <property type="project" value="InterPro"/>
</dbReference>
<protein>
    <submittedName>
        <fullName evidence="5">AraC-like DNA-binding protein</fullName>
    </submittedName>
</protein>
<dbReference type="InterPro" id="IPR020449">
    <property type="entry name" value="Tscrpt_reg_AraC-type_HTH"/>
</dbReference>
<dbReference type="Gene3D" id="2.60.120.10">
    <property type="entry name" value="Jelly Rolls"/>
    <property type="match status" value="1"/>
</dbReference>
<dbReference type="SUPFAM" id="SSF51182">
    <property type="entry name" value="RmlC-like cupins"/>
    <property type="match status" value="1"/>
</dbReference>
<dbReference type="PRINTS" id="PR00032">
    <property type="entry name" value="HTHARAC"/>
</dbReference>
<keyword evidence="2 5" id="KW-0238">DNA-binding</keyword>
<dbReference type="InterPro" id="IPR018060">
    <property type="entry name" value="HTH_AraC"/>
</dbReference>
<dbReference type="InterPro" id="IPR014710">
    <property type="entry name" value="RmlC-like_jellyroll"/>
</dbReference>
<reference evidence="5 6" key="1">
    <citation type="submission" date="2019-02" db="EMBL/GenBank/DDBJ databases">
        <title>Genomic Encyclopedia of Type Strains, Phase IV (KMG-IV): sequencing the most valuable type-strain genomes for metagenomic binning, comparative biology and taxonomic classification.</title>
        <authorList>
            <person name="Goeker M."/>
        </authorList>
    </citation>
    <scope>NUCLEOTIDE SEQUENCE [LARGE SCALE GENOMIC DNA]</scope>
    <source>
        <strain evidence="5 6">DSM 29486</strain>
    </source>
</reference>
<proteinExistence type="predicted"/>
<dbReference type="SUPFAM" id="SSF46689">
    <property type="entry name" value="Homeodomain-like"/>
    <property type="match status" value="2"/>
</dbReference>
<dbReference type="Pfam" id="PF12833">
    <property type="entry name" value="HTH_18"/>
    <property type="match status" value="1"/>
</dbReference>